<dbReference type="EMBL" id="FMKA01000001">
    <property type="protein sequence ID" value="SCP95143.1"/>
    <property type="molecule type" value="Genomic_DNA"/>
</dbReference>
<dbReference type="InterPro" id="IPR004375">
    <property type="entry name" value="NanQ/TabA/YiaL"/>
</dbReference>
<dbReference type="Pfam" id="PF04074">
    <property type="entry name" value="DUF386"/>
    <property type="match status" value="1"/>
</dbReference>
<proteinExistence type="predicted"/>
<accession>A0A1D3TP76</accession>
<sequence>MILGNVKYAGNGTELTSQIGKCLSYATENGLLEREPGSYEIEGKDLFVNIVSYETTVPEKRFWEAHRQYLDVHLMLEGTEEIDLNFIDNLVQKDYVPDDDFLPLDGKKASSVILSPGDFLVCYPEDAHMTAVQVEKPGRIKKAIFKIKI</sequence>
<keyword evidence="2" id="KW-1185">Reference proteome</keyword>
<dbReference type="STRING" id="1619234.SAMN05421730_1001348"/>
<organism evidence="1 2">
    <name type="scientific">Anaerobium acetethylicum</name>
    <dbReference type="NCBI Taxonomy" id="1619234"/>
    <lineage>
        <taxon>Bacteria</taxon>
        <taxon>Bacillati</taxon>
        <taxon>Bacillota</taxon>
        <taxon>Clostridia</taxon>
        <taxon>Lachnospirales</taxon>
        <taxon>Lachnospiraceae</taxon>
        <taxon>Anaerobium</taxon>
    </lineage>
</organism>
<dbReference type="SUPFAM" id="SSF51197">
    <property type="entry name" value="Clavaminate synthase-like"/>
    <property type="match status" value="1"/>
</dbReference>
<dbReference type="InterPro" id="IPR037012">
    <property type="entry name" value="NanQ/TabA/YiaL_sf"/>
</dbReference>
<dbReference type="AlphaFoldDB" id="A0A1D3TP76"/>
<dbReference type="Proteomes" id="UP000199315">
    <property type="component" value="Unassembled WGS sequence"/>
</dbReference>
<dbReference type="PANTHER" id="PTHR34986:SF1">
    <property type="entry name" value="PROTEIN YIAL"/>
    <property type="match status" value="1"/>
</dbReference>
<dbReference type="GO" id="GO:0005829">
    <property type="term" value="C:cytosol"/>
    <property type="evidence" value="ECO:0007669"/>
    <property type="project" value="TreeGrafter"/>
</dbReference>
<gene>
    <name evidence="1" type="ORF">SAMN05421730_1001348</name>
</gene>
<evidence type="ECO:0000313" key="1">
    <source>
        <dbReference type="EMBL" id="SCP95143.1"/>
    </source>
</evidence>
<protein>
    <submittedName>
        <fullName evidence="1">YhcH/YjgK/YiaL family protein</fullName>
    </submittedName>
</protein>
<reference evidence="1 2" key="1">
    <citation type="submission" date="2016-09" db="EMBL/GenBank/DDBJ databases">
        <authorList>
            <person name="Capua I."/>
            <person name="De Benedictis P."/>
            <person name="Joannis T."/>
            <person name="Lombin L.H."/>
            <person name="Cattoli G."/>
        </authorList>
    </citation>
    <scope>NUCLEOTIDE SEQUENCE [LARGE SCALE GENOMIC DNA]</scope>
    <source>
        <strain evidence="1 2">GluBS11</strain>
    </source>
</reference>
<dbReference type="PANTHER" id="PTHR34986">
    <property type="entry name" value="EVOLVED BETA-GALACTOSIDASE SUBUNIT BETA"/>
    <property type="match status" value="1"/>
</dbReference>
<evidence type="ECO:0000313" key="2">
    <source>
        <dbReference type="Proteomes" id="UP000199315"/>
    </source>
</evidence>
<dbReference type="RefSeq" id="WP_242875426.1">
    <property type="nucleotide sequence ID" value="NZ_FMKA01000001.1"/>
</dbReference>
<dbReference type="Gene3D" id="2.60.120.370">
    <property type="entry name" value="YhcH/YjgK/YiaL"/>
    <property type="match status" value="1"/>
</dbReference>
<dbReference type="NCBIfam" id="TIGR00022">
    <property type="entry name" value="YhcH/YjgK/YiaL family protein"/>
    <property type="match status" value="1"/>
</dbReference>
<name>A0A1D3TP76_9FIRM</name>